<dbReference type="Proteomes" id="UP000657931">
    <property type="component" value="Unassembled WGS sequence"/>
</dbReference>
<gene>
    <name evidence="2" type="ORF">H9655_12780</name>
</gene>
<dbReference type="EMBL" id="JACSQT010000006">
    <property type="protein sequence ID" value="MBD7937898.1"/>
    <property type="molecule type" value="Genomic_DNA"/>
</dbReference>
<comment type="caution">
    <text evidence="2">The sequence shown here is derived from an EMBL/GenBank/DDBJ whole genome shotgun (WGS) entry which is preliminary data.</text>
</comment>
<feature type="region of interest" description="Disordered" evidence="1">
    <location>
        <begin position="1"/>
        <end position="54"/>
    </location>
</feature>
<evidence type="ECO:0000313" key="2">
    <source>
        <dbReference type="EMBL" id="MBD7937898.1"/>
    </source>
</evidence>
<accession>A0ABR8QQX5</accession>
<evidence type="ECO:0008006" key="4">
    <source>
        <dbReference type="Google" id="ProtNLM"/>
    </source>
</evidence>
<evidence type="ECO:0000256" key="1">
    <source>
        <dbReference type="SAM" id="MobiDB-lite"/>
    </source>
</evidence>
<name>A0ABR8QQX5_9BACI</name>
<organism evidence="2 3">
    <name type="scientific">Cytobacillus stercorigallinarum</name>
    <dbReference type="NCBI Taxonomy" id="2762240"/>
    <lineage>
        <taxon>Bacteria</taxon>
        <taxon>Bacillati</taxon>
        <taxon>Bacillota</taxon>
        <taxon>Bacilli</taxon>
        <taxon>Bacillales</taxon>
        <taxon>Bacillaceae</taxon>
        <taxon>Cytobacillus</taxon>
    </lineage>
</organism>
<reference evidence="2 3" key="1">
    <citation type="submission" date="2020-08" db="EMBL/GenBank/DDBJ databases">
        <title>A Genomic Blueprint of the Chicken Gut Microbiome.</title>
        <authorList>
            <person name="Gilroy R."/>
            <person name="Ravi A."/>
            <person name="Getino M."/>
            <person name="Pursley I."/>
            <person name="Horton D.L."/>
            <person name="Alikhan N.-F."/>
            <person name="Baker D."/>
            <person name="Gharbi K."/>
            <person name="Hall N."/>
            <person name="Watson M."/>
            <person name="Adriaenssens E.M."/>
            <person name="Foster-Nyarko E."/>
            <person name="Jarju S."/>
            <person name="Secka A."/>
            <person name="Antonio M."/>
            <person name="Oren A."/>
            <person name="Chaudhuri R."/>
            <person name="La Ragione R.M."/>
            <person name="Hildebrand F."/>
            <person name="Pallen M.J."/>
        </authorList>
    </citation>
    <scope>NUCLEOTIDE SEQUENCE [LARGE SCALE GENOMIC DNA]</scope>
    <source>
        <strain evidence="2 3">Sa5YUA1</strain>
    </source>
</reference>
<dbReference type="RefSeq" id="WP_191814581.1">
    <property type="nucleotide sequence ID" value="NZ_JACSQT010000006.1"/>
</dbReference>
<evidence type="ECO:0000313" key="3">
    <source>
        <dbReference type="Proteomes" id="UP000657931"/>
    </source>
</evidence>
<protein>
    <recommendedName>
        <fullName evidence="4">Multidrug ABC transporter ATPase</fullName>
    </recommendedName>
</protein>
<sequence>MSNEEKVPENSSMASNEAEIETLGKEMEQMKSKEELKEMQKTPDPKQEVGKRKS</sequence>
<keyword evidence="3" id="KW-1185">Reference proteome</keyword>
<feature type="compositionally biased region" description="Basic and acidic residues" evidence="1">
    <location>
        <begin position="22"/>
        <end position="54"/>
    </location>
</feature>
<proteinExistence type="predicted"/>